<feature type="signal peptide" evidence="3">
    <location>
        <begin position="1"/>
        <end position="20"/>
    </location>
</feature>
<dbReference type="PANTHER" id="PTHR10804">
    <property type="entry name" value="PROTEASE FAMILY M24 METHIONYL AMINOPEPTIDASE, AMINOPEPTIDASE P"/>
    <property type="match status" value="1"/>
</dbReference>
<sequence>MKRLILSFDLICSLFECAFQSFTRRYWLPYRVCVPSALAMSDYESDEEPTAADETVLNKYKVAGEIVHTVLKELMKQCIPGAKIIELCEYGDRRIVEETNKLFKREKEMKKGIAFPTTISVNNFICHYSPISGEENAIEVLNDEDLVKLDLGAHIDGFSAVIGHTFVIGASPEKKVTGRKADAIIAANVAAEVARRLVKPGNENYEVSDMITKAVADFDCRPVQGVQSHLLKKLVFDGDKSIVLNPDDDHKKGVEKCTFEMYEAWLLDIVVSTGSGKSREHTARTTLFKKNETLYHLKMKASRKFYSEVSMKFQEYPFNIRSVEDIKSARYAVTECANHNVITPMPVLVEKEKEFVAQFRFTVVLMPNGLMKITGLPFDSSLYKTDFKTVDTEVKELLSQPVKSSGSKKKKPVNAGNGQGRPAAQKA</sequence>
<proteinExistence type="inferred from homology"/>
<evidence type="ECO:0000313" key="5">
    <source>
        <dbReference type="EMBL" id="VDK36243.1"/>
    </source>
</evidence>
<dbReference type="SUPFAM" id="SSF55920">
    <property type="entry name" value="Creatinase/aminopeptidase"/>
    <property type="match status" value="1"/>
</dbReference>
<feature type="region of interest" description="Disordered" evidence="2">
    <location>
        <begin position="398"/>
        <end position="427"/>
    </location>
</feature>
<dbReference type="InterPro" id="IPR000994">
    <property type="entry name" value="Pept_M24"/>
</dbReference>
<dbReference type="InterPro" id="IPR047113">
    <property type="entry name" value="PA2G4/ARX1"/>
</dbReference>
<evidence type="ECO:0000313" key="7">
    <source>
        <dbReference type="WBParaSite" id="TASK_0000617301-mRNA-1"/>
    </source>
</evidence>
<evidence type="ECO:0000256" key="2">
    <source>
        <dbReference type="SAM" id="MobiDB-lite"/>
    </source>
</evidence>
<keyword evidence="6" id="KW-1185">Reference proteome</keyword>
<comment type="similarity">
    <text evidence="1">Belongs to the peptidase M24 family.</text>
</comment>
<dbReference type="FunFam" id="1.10.10.10:FF:000029">
    <property type="entry name" value="Proliferation-associated 2G4, a"/>
    <property type="match status" value="1"/>
</dbReference>
<keyword evidence="3" id="KW-0732">Signal</keyword>
<accession>A0A0R3W7C8</accession>
<dbReference type="Proteomes" id="UP000282613">
    <property type="component" value="Unassembled WGS sequence"/>
</dbReference>
<dbReference type="CDD" id="cd01089">
    <property type="entry name" value="PA2G4-like"/>
    <property type="match status" value="1"/>
</dbReference>
<evidence type="ECO:0000313" key="6">
    <source>
        <dbReference type="Proteomes" id="UP000282613"/>
    </source>
</evidence>
<reference evidence="7" key="1">
    <citation type="submission" date="2017-02" db="UniProtKB">
        <authorList>
            <consortium name="WormBaseParasite"/>
        </authorList>
    </citation>
    <scope>IDENTIFICATION</scope>
</reference>
<dbReference type="AlphaFoldDB" id="A0A0R3W7C8"/>
<name>A0A0R3W7C8_TAEAS</name>
<reference evidence="5 6" key="2">
    <citation type="submission" date="2018-11" db="EMBL/GenBank/DDBJ databases">
        <authorList>
            <consortium name="Pathogen Informatics"/>
        </authorList>
    </citation>
    <scope>NUCLEOTIDE SEQUENCE [LARGE SCALE GENOMIC DNA]</scope>
</reference>
<dbReference type="SUPFAM" id="SSF46785">
    <property type="entry name" value="Winged helix' DNA-binding domain"/>
    <property type="match status" value="1"/>
</dbReference>
<dbReference type="PANTHER" id="PTHR10804:SF11">
    <property type="entry name" value="PROLIFERATION-ASSOCIATED PROTEIN 2G4"/>
    <property type="match status" value="1"/>
</dbReference>
<dbReference type="WBParaSite" id="TASK_0000617301-mRNA-1">
    <property type="protein sequence ID" value="TASK_0000617301-mRNA-1"/>
    <property type="gene ID" value="TASK_0000617301"/>
</dbReference>
<feature type="chain" id="PRO_5043132704" evidence="3">
    <location>
        <begin position="21"/>
        <end position="427"/>
    </location>
</feature>
<dbReference type="InterPro" id="IPR036388">
    <property type="entry name" value="WH-like_DNA-bd_sf"/>
</dbReference>
<organism evidence="7">
    <name type="scientific">Taenia asiatica</name>
    <name type="common">Asian tapeworm</name>
    <dbReference type="NCBI Taxonomy" id="60517"/>
    <lineage>
        <taxon>Eukaryota</taxon>
        <taxon>Metazoa</taxon>
        <taxon>Spiralia</taxon>
        <taxon>Lophotrochozoa</taxon>
        <taxon>Platyhelminthes</taxon>
        <taxon>Cestoda</taxon>
        <taxon>Eucestoda</taxon>
        <taxon>Cyclophyllidea</taxon>
        <taxon>Taeniidae</taxon>
        <taxon>Taenia</taxon>
    </lineage>
</organism>
<evidence type="ECO:0000259" key="4">
    <source>
        <dbReference type="Pfam" id="PF00557"/>
    </source>
</evidence>
<dbReference type="InterPro" id="IPR036390">
    <property type="entry name" value="WH_DNA-bd_sf"/>
</dbReference>
<dbReference type="EMBL" id="UYRS01018476">
    <property type="protein sequence ID" value="VDK36243.1"/>
    <property type="molecule type" value="Genomic_DNA"/>
</dbReference>
<dbReference type="NCBIfam" id="TIGR00495">
    <property type="entry name" value="crvDNA_42K"/>
    <property type="match status" value="1"/>
</dbReference>
<dbReference type="Pfam" id="PF00557">
    <property type="entry name" value="Peptidase_M24"/>
    <property type="match status" value="1"/>
</dbReference>
<dbReference type="OrthoDB" id="5876363at2759"/>
<dbReference type="STRING" id="60517.A0A0R3W7C8"/>
<gene>
    <name evidence="5" type="ORF">TASK_LOCUS6174</name>
</gene>
<dbReference type="InterPro" id="IPR036005">
    <property type="entry name" value="Creatinase/aminopeptidase-like"/>
</dbReference>
<feature type="domain" description="Peptidase M24" evidence="4">
    <location>
        <begin position="59"/>
        <end position="217"/>
    </location>
</feature>
<dbReference type="Gene3D" id="3.90.230.10">
    <property type="entry name" value="Creatinase/methionine aminopeptidase superfamily"/>
    <property type="match status" value="1"/>
</dbReference>
<evidence type="ECO:0000256" key="3">
    <source>
        <dbReference type="SAM" id="SignalP"/>
    </source>
</evidence>
<protein>
    <submittedName>
        <fullName evidence="7">Peptidase_M24 domain-containing protein</fullName>
    </submittedName>
</protein>
<dbReference type="InterPro" id="IPR004545">
    <property type="entry name" value="PA2G4"/>
</dbReference>
<dbReference type="Gene3D" id="1.10.10.10">
    <property type="entry name" value="Winged helix-like DNA-binding domain superfamily/Winged helix DNA-binding domain"/>
    <property type="match status" value="1"/>
</dbReference>
<evidence type="ECO:0000256" key="1">
    <source>
        <dbReference type="ARBA" id="ARBA00007319"/>
    </source>
</evidence>